<name>A0A380G2C8_9STAP</name>
<evidence type="ECO:0000313" key="2">
    <source>
        <dbReference type="Proteomes" id="UP000254047"/>
    </source>
</evidence>
<organism evidence="1 2">
    <name type="scientific">Staphylococcus petrasii</name>
    <dbReference type="NCBI Taxonomy" id="1276936"/>
    <lineage>
        <taxon>Bacteria</taxon>
        <taxon>Bacillati</taxon>
        <taxon>Bacillota</taxon>
        <taxon>Bacilli</taxon>
        <taxon>Bacillales</taxon>
        <taxon>Staphylococcaceae</taxon>
        <taxon>Staphylococcus</taxon>
    </lineage>
</organism>
<accession>A0A380G2C8</accession>
<reference evidence="1 2" key="1">
    <citation type="submission" date="2018-06" db="EMBL/GenBank/DDBJ databases">
        <authorList>
            <consortium name="Pathogen Informatics"/>
            <person name="Doyle S."/>
        </authorList>
    </citation>
    <scope>NUCLEOTIDE SEQUENCE [LARGE SCALE GENOMIC DNA]</scope>
    <source>
        <strain evidence="1 2">NCTC13830</strain>
    </source>
</reference>
<dbReference type="AlphaFoldDB" id="A0A380G2C8"/>
<gene>
    <name evidence="1" type="ORF">NCTC13830_02034</name>
</gene>
<dbReference type="Proteomes" id="UP000254047">
    <property type="component" value="Unassembled WGS sequence"/>
</dbReference>
<proteinExistence type="predicted"/>
<sequence length="61" mass="7531">MVYIKPKDWHNLYGVMQRRRWEVTETDKRISNVYYTMIDGKYHCLSIDIEVYTEDLKLQMI</sequence>
<evidence type="ECO:0000313" key="1">
    <source>
        <dbReference type="EMBL" id="SUM44626.1"/>
    </source>
</evidence>
<protein>
    <submittedName>
        <fullName evidence="1">Uncharacterized protein</fullName>
    </submittedName>
</protein>
<dbReference type="EMBL" id="UHDO01000001">
    <property type="protein sequence ID" value="SUM44626.1"/>
    <property type="molecule type" value="Genomic_DNA"/>
</dbReference>